<dbReference type="InterPro" id="IPR029045">
    <property type="entry name" value="ClpP/crotonase-like_dom_sf"/>
</dbReference>
<dbReference type="Gene3D" id="3.90.226.10">
    <property type="entry name" value="2-enoyl-CoA Hydratase, Chain A, domain 1"/>
    <property type="match status" value="1"/>
</dbReference>
<dbReference type="Pfam" id="PF03572">
    <property type="entry name" value="Peptidase_S41"/>
    <property type="match status" value="1"/>
</dbReference>
<dbReference type="GO" id="GO:0008236">
    <property type="term" value="F:serine-type peptidase activity"/>
    <property type="evidence" value="ECO:0007669"/>
    <property type="project" value="InterPro"/>
</dbReference>
<evidence type="ECO:0000259" key="1">
    <source>
        <dbReference type="Pfam" id="PF03572"/>
    </source>
</evidence>
<dbReference type="SUPFAM" id="SSF52096">
    <property type="entry name" value="ClpP/crotonase"/>
    <property type="match status" value="1"/>
</dbReference>
<name>A0A8S5S315_9CAUD</name>
<dbReference type="InterPro" id="IPR005151">
    <property type="entry name" value="Tail-specific_protease"/>
</dbReference>
<feature type="domain" description="Tail specific protease" evidence="1">
    <location>
        <begin position="381"/>
        <end position="553"/>
    </location>
</feature>
<proteinExistence type="predicted"/>
<sequence length="578" mass="64684">MRTLLFAAAMLSCLAVRPASCQTPEPSASLSGFTLTCEDFEDPRAVGNLETLCRVWGYAKYHHPVFCDTLCRVDVDSALFVLLPRVVHADRETRNRHLLDWVRSLGDYTPNRVECEQSLAPLELVSTVDLAWTRDTTLLGRDLSRLLQDLRYAERGENYYLRMGTTGNGPGYHYLSLRGESFHPTPQMDSGLNLLTLFRLWNIIEYYAPYRAVTLHPWEEVLSTYIPLMGVETDGRRFARLYMRLIRELNDGHAYAPIEMLFGQRMLPVWPLQAEGRLFVGYSGDSALERGDEVVAIDGEPLSERLELLREYASRSNEASLRKALRYYGLCTRRDTAEVVLRRAGACDTLHVATVPYGSVSPLYDPAQLTQPPFHLLADSVGYIYAGTFSREHLAEVGQTLPRTRALIIDLRTYPLNVADALIALIGQSLRTEPVVAWQMVHPTLALPGLFFRQEQWIYEGFGEEAKRCAEPYKGRVILLVNELTQSNPEFQAMALQRCPQTLTIGSPTSGADGDIVRIPLPGGLMTCFSGIGIFYPDGTPTQAVGVRLDVEVNDTVESLQAGRDLVLEKALELATGD</sequence>
<dbReference type="EMBL" id="BK032514">
    <property type="protein sequence ID" value="DAF45211.1"/>
    <property type="molecule type" value="Genomic_DNA"/>
</dbReference>
<protein>
    <submittedName>
        <fullName evidence="2">Peptidase</fullName>
    </submittedName>
</protein>
<evidence type="ECO:0000313" key="2">
    <source>
        <dbReference type="EMBL" id="DAF45211.1"/>
    </source>
</evidence>
<reference evidence="2" key="1">
    <citation type="journal article" date="2021" name="Proc. Natl. Acad. Sci. U.S.A.">
        <title>A Catalog of Tens of Thousands of Viruses from Human Metagenomes Reveals Hidden Associations with Chronic Diseases.</title>
        <authorList>
            <person name="Tisza M.J."/>
            <person name="Buck C.B."/>
        </authorList>
    </citation>
    <scope>NUCLEOTIDE SEQUENCE</scope>
    <source>
        <strain evidence="2">CtBLh2</strain>
    </source>
</reference>
<dbReference type="GO" id="GO:0006508">
    <property type="term" value="P:proteolysis"/>
    <property type="evidence" value="ECO:0007669"/>
    <property type="project" value="InterPro"/>
</dbReference>
<organism evidence="2">
    <name type="scientific">Siphoviridae sp. ctBLh2</name>
    <dbReference type="NCBI Taxonomy" id="2827803"/>
    <lineage>
        <taxon>Viruses</taxon>
        <taxon>Duplodnaviria</taxon>
        <taxon>Heunggongvirae</taxon>
        <taxon>Uroviricota</taxon>
        <taxon>Caudoviricetes</taxon>
    </lineage>
</organism>
<accession>A0A8S5S315</accession>